<comment type="caution">
    <text evidence="7">The sequence shown here is derived from an EMBL/GenBank/DDBJ whole genome shotgun (WGS) entry which is preliminary data.</text>
</comment>
<dbReference type="InterPro" id="IPR012951">
    <property type="entry name" value="BBE"/>
</dbReference>
<dbReference type="Pfam" id="PF08031">
    <property type="entry name" value="BBE"/>
    <property type="match status" value="1"/>
</dbReference>
<dbReference type="InterPro" id="IPR006094">
    <property type="entry name" value="Oxid_FAD_bind_N"/>
</dbReference>
<keyword evidence="3" id="KW-0285">Flavoprotein</keyword>
<dbReference type="Gene3D" id="3.30.465.10">
    <property type="match status" value="1"/>
</dbReference>
<dbReference type="InterPro" id="IPR036318">
    <property type="entry name" value="FAD-bd_PCMH-like_sf"/>
</dbReference>
<dbReference type="Gene3D" id="3.40.462.20">
    <property type="match status" value="1"/>
</dbReference>
<dbReference type="PANTHER" id="PTHR42973:SF39">
    <property type="entry name" value="FAD-BINDING PCMH-TYPE DOMAIN-CONTAINING PROTEIN"/>
    <property type="match status" value="1"/>
</dbReference>
<dbReference type="AlphaFoldDB" id="A0A3M8X2E1"/>
<evidence type="ECO:0000256" key="4">
    <source>
        <dbReference type="ARBA" id="ARBA00022827"/>
    </source>
</evidence>
<reference evidence="7 8" key="1">
    <citation type="submission" date="2018-11" db="EMBL/GenBank/DDBJ databases">
        <title>The Potential of Streptomyces as Biocontrol Agents against the Tomato grey mould, Botrytis cinerea (Gray mold) Frontiers in Microbiology.</title>
        <authorList>
            <person name="Li D."/>
        </authorList>
    </citation>
    <scope>NUCLEOTIDE SEQUENCE [LARGE SCALE GENOMIC DNA]</scope>
    <source>
        <strain evidence="7 8">NEAU-LD23</strain>
    </source>
</reference>
<dbReference type="InterPro" id="IPR006311">
    <property type="entry name" value="TAT_signal"/>
</dbReference>
<evidence type="ECO:0000256" key="5">
    <source>
        <dbReference type="ARBA" id="ARBA00023002"/>
    </source>
</evidence>
<comment type="similarity">
    <text evidence="2">Belongs to the oxygen-dependent FAD-linked oxidoreductase family.</text>
</comment>
<dbReference type="SUPFAM" id="SSF56176">
    <property type="entry name" value="FAD-binding/transporter-associated domain-like"/>
    <property type="match status" value="1"/>
</dbReference>
<evidence type="ECO:0000256" key="1">
    <source>
        <dbReference type="ARBA" id="ARBA00001974"/>
    </source>
</evidence>
<dbReference type="GO" id="GO:0016491">
    <property type="term" value="F:oxidoreductase activity"/>
    <property type="evidence" value="ECO:0007669"/>
    <property type="project" value="UniProtKB-KW"/>
</dbReference>
<dbReference type="Proteomes" id="UP000275401">
    <property type="component" value="Unassembled WGS sequence"/>
</dbReference>
<keyword evidence="5" id="KW-0560">Oxidoreductase</keyword>
<dbReference type="EMBL" id="RIBZ01000068">
    <property type="protein sequence ID" value="RNG34553.1"/>
    <property type="molecule type" value="Genomic_DNA"/>
</dbReference>
<protein>
    <submittedName>
        <fullName evidence="7">FAD-binding oxidoreductase</fullName>
    </submittedName>
</protein>
<sequence length="555" mass="60461">MERRRFLYGGASVGGGMLLGGTAGTAAAATTRDATTRAAAAGDAVAITPGDRNYADVVRGWNQRYIGKPEKVHLVTTTDQVVKVTQQAVKEGKRLAVRSGGHCFEDFVYHPDAKVVVDLSEMRQVAFDAERKAFMVESGCQLLDVYEGLYRRWGVVIPAGICHQVGAGGHVSGGGWGMLCRLLGLVVDHLYAVEVVVVDASGTARAVVATREESDPNRDLWWAHTGGGGGNFGIVTRYWFRSPDAKGSEPSALLPRPPAEVLINAVSWPWSSLSRKDFDTLVKNYGAWHVEHSAPGDPYAGMCSYLGLNHRSNGAIGMITQMDATVPNAEQMLADFVAAISKGVSVAHEAATTRTGELAAMPELVKPRRMPWLQATRYLGTSTLTLNDPTLKGDFKSAYMRANFPDSHLDALYKHLTSDAIDNPTASVQLSSFGGQVNAVAQDATASSHRSSAFKMSWMLYWTDAADEAKSLAWIRECYQEVYAETGGVPVPNEVTDGCYVNYPDIDLGDPKYNTSKVPWHDLYYKENYPKLQAVKKKYDPRNVFRHSQSVGLPD</sequence>
<dbReference type="RefSeq" id="WP_123098835.1">
    <property type="nucleotide sequence ID" value="NZ_RIBZ01000068.1"/>
</dbReference>
<evidence type="ECO:0000256" key="2">
    <source>
        <dbReference type="ARBA" id="ARBA00005466"/>
    </source>
</evidence>
<proteinExistence type="inferred from homology"/>
<dbReference type="PROSITE" id="PS51387">
    <property type="entry name" value="FAD_PCMH"/>
    <property type="match status" value="1"/>
</dbReference>
<keyword evidence="4" id="KW-0274">FAD</keyword>
<dbReference type="InterPro" id="IPR016166">
    <property type="entry name" value="FAD-bd_PCMH"/>
</dbReference>
<keyword evidence="8" id="KW-1185">Reference proteome</keyword>
<evidence type="ECO:0000259" key="6">
    <source>
        <dbReference type="PROSITE" id="PS51387"/>
    </source>
</evidence>
<dbReference type="GO" id="GO:0071949">
    <property type="term" value="F:FAD binding"/>
    <property type="evidence" value="ECO:0007669"/>
    <property type="project" value="InterPro"/>
</dbReference>
<accession>A0A3M8X2E1</accession>
<evidence type="ECO:0000313" key="8">
    <source>
        <dbReference type="Proteomes" id="UP000275401"/>
    </source>
</evidence>
<comment type="cofactor">
    <cofactor evidence="1">
        <name>FAD</name>
        <dbReference type="ChEBI" id="CHEBI:57692"/>
    </cofactor>
</comment>
<evidence type="ECO:0000313" key="7">
    <source>
        <dbReference type="EMBL" id="RNG34553.1"/>
    </source>
</evidence>
<dbReference type="InterPro" id="IPR016169">
    <property type="entry name" value="FAD-bd_PCMH_sub2"/>
</dbReference>
<gene>
    <name evidence="7" type="ORF">EEJ42_05340</name>
</gene>
<organism evidence="7 8">
    <name type="scientific">Streptomyces botrytidirepellens</name>
    <dbReference type="NCBI Taxonomy" id="2486417"/>
    <lineage>
        <taxon>Bacteria</taxon>
        <taxon>Bacillati</taxon>
        <taxon>Actinomycetota</taxon>
        <taxon>Actinomycetes</taxon>
        <taxon>Kitasatosporales</taxon>
        <taxon>Streptomycetaceae</taxon>
        <taxon>Streptomyces</taxon>
    </lineage>
</organism>
<dbReference type="PANTHER" id="PTHR42973">
    <property type="entry name" value="BINDING OXIDOREDUCTASE, PUTATIVE (AFU_ORTHOLOGUE AFUA_1G17690)-RELATED"/>
    <property type="match status" value="1"/>
</dbReference>
<name>A0A3M8X2E1_9ACTN</name>
<feature type="domain" description="FAD-binding PCMH-type" evidence="6">
    <location>
        <begin position="65"/>
        <end position="245"/>
    </location>
</feature>
<evidence type="ECO:0000256" key="3">
    <source>
        <dbReference type="ARBA" id="ARBA00022630"/>
    </source>
</evidence>
<dbReference type="PROSITE" id="PS51318">
    <property type="entry name" value="TAT"/>
    <property type="match status" value="1"/>
</dbReference>
<dbReference type="Pfam" id="PF01565">
    <property type="entry name" value="FAD_binding_4"/>
    <property type="match status" value="1"/>
</dbReference>
<dbReference type="InterPro" id="IPR050416">
    <property type="entry name" value="FAD-linked_Oxidoreductase"/>
</dbReference>